<feature type="transmembrane region" description="Helical" evidence="8">
    <location>
        <begin position="123"/>
        <end position="141"/>
    </location>
</feature>
<comment type="subcellular location">
    <subcellularLocation>
        <location evidence="1 8">Membrane</location>
        <topology evidence="1 8">Multi-pass membrane protein</topology>
    </subcellularLocation>
</comment>
<dbReference type="OrthoDB" id="448280at2759"/>
<keyword evidence="7 8" id="KW-0472">Membrane</keyword>
<evidence type="ECO:0000256" key="1">
    <source>
        <dbReference type="ARBA" id="ARBA00004141"/>
    </source>
</evidence>
<comment type="caution">
    <text evidence="9">The sequence shown here is derived from an EMBL/GenBank/DDBJ whole genome shotgun (WGS) entry which is preliminary data.</text>
</comment>
<name>A0A4T0WXS7_9ASCO</name>
<feature type="transmembrane region" description="Helical" evidence="8">
    <location>
        <begin position="214"/>
        <end position="233"/>
    </location>
</feature>
<evidence type="ECO:0000256" key="3">
    <source>
        <dbReference type="ARBA" id="ARBA00022448"/>
    </source>
</evidence>
<dbReference type="PANTHER" id="PTHR11040">
    <property type="entry name" value="ZINC/IRON TRANSPORTER"/>
    <property type="match status" value="1"/>
</dbReference>
<evidence type="ECO:0000256" key="7">
    <source>
        <dbReference type="ARBA" id="ARBA00023136"/>
    </source>
</evidence>
<feature type="transmembrane region" description="Helical" evidence="8">
    <location>
        <begin position="245"/>
        <end position="268"/>
    </location>
</feature>
<feature type="transmembrane region" description="Helical" evidence="8">
    <location>
        <begin position="78"/>
        <end position="99"/>
    </location>
</feature>
<evidence type="ECO:0000256" key="6">
    <source>
        <dbReference type="ARBA" id="ARBA00023065"/>
    </source>
</evidence>
<keyword evidence="10" id="KW-1185">Reference proteome</keyword>
<evidence type="ECO:0000313" key="9">
    <source>
        <dbReference type="EMBL" id="TID19216.1"/>
    </source>
</evidence>
<feature type="transmembrane region" description="Helical" evidence="8">
    <location>
        <begin position="47"/>
        <end position="66"/>
    </location>
</feature>
<comment type="similarity">
    <text evidence="2 8">Belongs to the ZIP transporter (TC 2.A.5) family.</text>
</comment>
<dbReference type="STRING" id="52247.A0A4T0WXS7"/>
<evidence type="ECO:0000313" key="10">
    <source>
        <dbReference type="Proteomes" id="UP000307173"/>
    </source>
</evidence>
<dbReference type="NCBIfam" id="TIGR00820">
    <property type="entry name" value="zip"/>
    <property type="match status" value="1"/>
</dbReference>
<evidence type="ECO:0000256" key="5">
    <source>
        <dbReference type="ARBA" id="ARBA00022989"/>
    </source>
</evidence>
<dbReference type="GO" id="GO:0005886">
    <property type="term" value="C:plasma membrane"/>
    <property type="evidence" value="ECO:0007669"/>
    <property type="project" value="TreeGrafter"/>
</dbReference>
<keyword evidence="6 8" id="KW-0406">Ion transport</keyword>
<dbReference type="EMBL" id="SELW01000599">
    <property type="protein sequence ID" value="TID19216.1"/>
    <property type="molecule type" value="Genomic_DNA"/>
</dbReference>
<accession>A0A4T0WXS7</accession>
<protein>
    <submittedName>
        <fullName evidence="9">Uncharacterized protein</fullName>
    </submittedName>
</protein>
<dbReference type="Pfam" id="PF02535">
    <property type="entry name" value="Zip"/>
    <property type="match status" value="1"/>
</dbReference>
<evidence type="ECO:0000256" key="2">
    <source>
        <dbReference type="ARBA" id="ARBA00006939"/>
    </source>
</evidence>
<sequence length="373" mass="40917">MPDWSVFGNPDEIVLSDSDVADVFKICYIQGMVDAEPEFSGGIGTRIGSIFVIGVVSTFVTVFPLLSQKYEWKLSIWFYLFARFFGAGVILATAFVHLLDPAYGAIGGDTCVGNWGGWAEYSWVPALVLASLFATFLIDVFSELYVERKYGYHGADIDIQKLVTKSKAPTNSDLTEDCEDCQVCDNSFKDKEDTNVEQTSVAMSTSTYEFKQQFAAFLILEAGIIFHSVIIGLNLGSCEYDEFKTLYIVLVFHQSFEGLGIGARLSAIPWPKDRGEYQKYLLCLAYGLVTPIAIAIGIGVRTTYVAGGFAATIVSGVLDSLSAGILVYTALVEFLARDFVFNKSVKNDIPQFLYSLFCLALGTGIMALIGKWA</sequence>
<evidence type="ECO:0000256" key="8">
    <source>
        <dbReference type="RuleBase" id="RU362088"/>
    </source>
</evidence>
<keyword evidence="4 8" id="KW-0812">Transmembrane</keyword>
<keyword evidence="3 8" id="KW-0813">Transport</keyword>
<dbReference type="AlphaFoldDB" id="A0A4T0WXS7"/>
<dbReference type="Proteomes" id="UP000307173">
    <property type="component" value="Unassembled WGS sequence"/>
</dbReference>
<dbReference type="PANTHER" id="PTHR11040:SF32">
    <property type="entry name" value="ZINC-REGULATED TRANSPORTER 1"/>
    <property type="match status" value="1"/>
</dbReference>
<gene>
    <name evidence="9" type="ORF">CANINC_003786</name>
</gene>
<evidence type="ECO:0000256" key="4">
    <source>
        <dbReference type="ARBA" id="ARBA00022692"/>
    </source>
</evidence>
<feature type="transmembrane region" description="Helical" evidence="8">
    <location>
        <begin position="306"/>
        <end position="331"/>
    </location>
</feature>
<dbReference type="GO" id="GO:0071578">
    <property type="term" value="P:zinc ion import across plasma membrane"/>
    <property type="evidence" value="ECO:0007669"/>
    <property type="project" value="TreeGrafter"/>
</dbReference>
<reference evidence="9 10" key="1">
    <citation type="journal article" date="2019" name="Front. Genet.">
        <title>Whole-Genome Sequencing of the Opportunistic Yeast Pathogen Candida inconspicua Uncovers Its Hybrid Origin.</title>
        <authorList>
            <person name="Mixao V."/>
            <person name="Hansen A.P."/>
            <person name="Saus E."/>
            <person name="Boekhout T."/>
            <person name="Lass-Florl C."/>
            <person name="Gabaldon T."/>
        </authorList>
    </citation>
    <scope>NUCLEOTIDE SEQUENCE [LARGE SCALE GENOMIC DNA]</scope>
    <source>
        <strain evidence="9 10">CBS 180</strain>
    </source>
</reference>
<feature type="transmembrane region" description="Helical" evidence="8">
    <location>
        <begin position="352"/>
        <end position="370"/>
    </location>
</feature>
<proteinExistence type="inferred from homology"/>
<dbReference type="InterPro" id="IPR003689">
    <property type="entry name" value="ZIP"/>
</dbReference>
<dbReference type="InterPro" id="IPR004698">
    <property type="entry name" value="Zn/Fe_permease_fun/pln"/>
</dbReference>
<feature type="transmembrane region" description="Helical" evidence="8">
    <location>
        <begin position="280"/>
        <end position="300"/>
    </location>
</feature>
<organism evidence="9 10">
    <name type="scientific">Pichia inconspicua</name>
    <dbReference type="NCBI Taxonomy" id="52247"/>
    <lineage>
        <taxon>Eukaryota</taxon>
        <taxon>Fungi</taxon>
        <taxon>Dikarya</taxon>
        <taxon>Ascomycota</taxon>
        <taxon>Saccharomycotina</taxon>
        <taxon>Pichiomycetes</taxon>
        <taxon>Pichiales</taxon>
        <taxon>Pichiaceae</taxon>
        <taxon>Pichia</taxon>
    </lineage>
</organism>
<keyword evidence="5 8" id="KW-1133">Transmembrane helix</keyword>
<dbReference type="GO" id="GO:0000006">
    <property type="term" value="F:high-affinity zinc transmembrane transporter activity"/>
    <property type="evidence" value="ECO:0007669"/>
    <property type="project" value="TreeGrafter"/>
</dbReference>